<proteinExistence type="predicted"/>
<evidence type="ECO:0000313" key="2">
    <source>
        <dbReference type="EMBL" id="RZO22808.1"/>
    </source>
</evidence>
<keyword evidence="1" id="KW-1133">Transmembrane helix</keyword>
<feature type="transmembrane region" description="Helical" evidence="1">
    <location>
        <begin position="93"/>
        <end position="115"/>
    </location>
</feature>
<organism evidence="2 3">
    <name type="scientific">SAR92 clade bacterium</name>
    <dbReference type="NCBI Taxonomy" id="2315479"/>
    <lineage>
        <taxon>Bacteria</taxon>
        <taxon>Pseudomonadati</taxon>
        <taxon>Pseudomonadota</taxon>
        <taxon>Gammaproteobacteria</taxon>
        <taxon>Cellvibrionales</taxon>
        <taxon>Porticoccaceae</taxon>
        <taxon>SAR92 clade</taxon>
    </lineage>
</organism>
<feature type="transmembrane region" description="Helical" evidence="1">
    <location>
        <begin position="246"/>
        <end position="269"/>
    </location>
</feature>
<feature type="transmembrane region" description="Helical" evidence="1">
    <location>
        <begin position="12"/>
        <end position="38"/>
    </location>
</feature>
<evidence type="ECO:0008006" key="4">
    <source>
        <dbReference type="Google" id="ProtNLM"/>
    </source>
</evidence>
<dbReference type="EMBL" id="SHBP01000001">
    <property type="protein sequence ID" value="RZO22808.1"/>
    <property type="molecule type" value="Genomic_DNA"/>
</dbReference>
<reference evidence="2 3" key="1">
    <citation type="submission" date="2019-02" db="EMBL/GenBank/DDBJ databases">
        <title>Prokaryotic population dynamics and viral predation in marine succession experiment using metagenomics: the confinement effect.</title>
        <authorList>
            <person name="Haro-Moreno J.M."/>
            <person name="Rodriguez-Valera F."/>
            <person name="Lopez-Perez M."/>
        </authorList>
    </citation>
    <scope>NUCLEOTIDE SEQUENCE [LARGE SCALE GENOMIC DNA]</scope>
    <source>
        <strain evidence="2">MED-G170</strain>
    </source>
</reference>
<dbReference type="AlphaFoldDB" id="A0A520MNK8"/>
<accession>A0A520MNK8</accession>
<keyword evidence="1" id="KW-0472">Membrane</keyword>
<comment type="caution">
    <text evidence="2">The sequence shown here is derived from an EMBL/GenBank/DDBJ whole genome shotgun (WGS) entry which is preliminary data.</text>
</comment>
<name>A0A520MNK8_9GAMM</name>
<sequence>MRVLAEFIMRGRLQACLVGVFGSLLPFVSVSTIGLVTLRKGAVEGFIVSLWVILPILLSYMFSASSPIMAVVSGVALINMAVVANAHRVTADWNFSLGVATLSGIVLVCLTGLLFQADVNDFVNELEEMLATASEQAGQTILVLTRNGFLAFVAWVVIFNTLIGLVLARWWQALLYNPGGFQKEFHMLRLSPNLSLVCLSITIAGLTLGGNYQLWLRLASIPLLIGGLAIVHYVVQHKGFGRQVLVVMYCGLFLFGPVLMVLLGALGAADSVMNFRTRLADDKQS</sequence>
<evidence type="ECO:0000256" key="1">
    <source>
        <dbReference type="SAM" id="Phobius"/>
    </source>
</evidence>
<feature type="transmembrane region" description="Helical" evidence="1">
    <location>
        <begin position="149"/>
        <end position="170"/>
    </location>
</feature>
<dbReference type="Proteomes" id="UP000315889">
    <property type="component" value="Unassembled WGS sequence"/>
</dbReference>
<protein>
    <recommendedName>
        <fullName evidence="4">DUF2232 domain-containing protein</fullName>
    </recommendedName>
</protein>
<evidence type="ECO:0000313" key="3">
    <source>
        <dbReference type="Proteomes" id="UP000315889"/>
    </source>
</evidence>
<feature type="transmembrane region" description="Helical" evidence="1">
    <location>
        <begin position="190"/>
        <end position="208"/>
    </location>
</feature>
<feature type="transmembrane region" description="Helical" evidence="1">
    <location>
        <begin position="45"/>
        <end position="62"/>
    </location>
</feature>
<keyword evidence="1" id="KW-0812">Transmembrane</keyword>
<gene>
    <name evidence="2" type="ORF">EVB03_00120</name>
</gene>
<feature type="transmembrane region" description="Helical" evidence="1">
    <location>
        <begin position="214"/>
        <end position="234"/>
    </location>
</feature>